<dbReference type="EMBL" id="HBUF01327981">
    <property type="protein sequence ID" value="CAG6696258.1"/>
    <property type="molecule type" value="Transcribed_RNA"/>
</dbReference>
<name>A0A8D8QR95_9HEMI</name>
<keyword evidence="1" id="KW-0472">Membrane</keyword>
<evidence type="ECO:0000313" key="2">
    <source>
        <dbReference type="EMBL" id="CAG6635909.1"/>
    </source>
</evidence>
<protein>
    <submittedName>
        <fullName evidence="2">Uncharacterized protein</fullName>
    </submittedName>
</protein>
<feature type="transmembrane region" description="Helical" evidence="1">
    <location>
        <begin position="21"/>
        <end position="41"/>
    </location>
</feature>
<dbReference type="EMBL" id="HBUF01091891">
    <property type="protein sequence ID" value="CAG6635909.1"/>
    <property type="molecule type" value="Transcribed_RNA"/>
</dbReference>
<dbReference type="EMBL" id="HBUF01366712">
    <property type="protein sequence ID" value="CAG6723967.1"/>
    <property type="molecule type" value="Transcribed_RNA"/>
</dbReference>
<keyword evidence="1" id="KW-0812">Transmembrane</keyword>
<organism evidence="2">
    <name type="scientific">Cacopsylla melanoneura</name>
    <dbReference type="NCBI Taxonomy" id="428564"/>
    <lineage>
        <taxon>Eukaryota</taxon>
        <taxon>Metazoa</taxon>
        <taxon>Ecdysozoa</taxon>
        <taxon>Arthropoda</taxon>
        <taxon>Hexapoda</taxon>
        <taxon>Insecta</taxon>
        <taxon>Pterygota</taxon>
        <taxon>Neoptera</taxon>
        <taxon>Paraneoptera</taxon>
        <taxon>Hemiptera</taxon>
        <taxon>Sternorrhyncha</taxon>
        <taxon>Psylloidea</taxon>
        <taxon>Psyllidae</taxon>
        <taxon>Psyllinae</taxon>
        <taxon>Cacopsylla</taxon>
    </lineage>
</organism>
<reference evidence="2" key="1">
    <citation type="submission" date="2021-05" db="EMBL/GenBank/DDBJ databases">
        <authorList>
            <person name="Alioto T."/>
            <person name="Alioto T."/>
            <person name="Gomez Garrido J."/>
        </authorList>
    </citation>
    <scope>NUCLEOTIDE SEQUENCE</scope>
</reference>
<dbReference type="EMBL" id="HBUF01366711">
    <property type="protein sequence ID" value="CAG6723966.1"/>
    <property type="molecule type" value="Transcribed_RNA"/>
</dbReference>
<dbReference type="EMBL" id="HBUF01091892">
    <property type="protein sequence ID" value="CAG6635910.1"/>
    <property type="molecule type" value="Transcribed_RNA"/>
</dbReference>
<evidence type="ECO:0000256" key="1">
    <source>
        <dbReference type="SAM" id="Phobius"/>
    </source>
</evidence>
<proteinExistence type="predicted"/>
<feature type="transmembrane region" description="Helical" evidence="1">
    <location>
        <begin position="53"/>
        <end position="70"/>
    </location>
</feature>
<keyword evidence="1" id="KW-1133">Transmembrane helix</keyword>
<accession>A0A8D8QR95</accession>
<dbReference type="AlphaFoldDB" id="A0A8D8QR95"/>
<sequence>MGAGSINSKYYRYLTSERTPGDILVFYLTLASFSILTPHFYPLLSSTRSPILLLPYLIIHIICMRIPGLISKGVLPCLIHVTQNTPSTVSTPYPTLYPDFSS</sequence>